<dbReference type="InterPro" id="IPR051799">
    <property type="entry name" value="NADH_flavin_oxidoreductase"/>
</dbReference>
<evidence type="ECO:0000256" key="1">
    <source>
        <dbReference type="ARBA" id="ARBA00022630"/>
    </source>
</evidence>
<dbReference type="RefSeq" id="WP_107195535.1">
    <property type="nucleotide sequence ID" value="NZ_CALYAU010000005.1"/>
</dbReference>
<sequence>MRSFHDTLTLPNGVVLKNRLAIAPLTVCLSDPHGYVTPQEVDYYASRTGEVGLYITGCSYIQPNGRGWLGEEAIYDDSFIPGLSKMASAIKRNGTKAIMQIFHAGRMAEEDAIFGYDLVSAGDVAAPLKGYRTPRPLTDAEIAEVIANFKGAAVRAMKAGFDGVEIHGANNYLIHQFFSPHSNNRTDCWGGSLENRAAFPLAVADAVLDAVREMGAKDFIVGYRLSPREQWTPGIALGDTLYLVDKLASLKLDYLHISQSHITSTVTEPEYCGKPILAHIDETVRGRLPIISVGNIQTRSDVQQALEHSDIAAVGGSALIDPNWAAKLLNGHDEAIRTKLAPEDREILKISPLAFKILSSRAPERIL</sequence>
<name>A0A346AW54_9FIRM</name>
<keyword evidence="1" id="KW-0285">Flavoprotein</keyword>
<dbReference type="CDD" id="cd04735">
    <property type="entry name" value="OYE_like_4_FMN"/>
    <property type="match status" value="1"/>
</dbReference>
<dbReference type="GO" id="GO:0010181">
    <property type="term" value="F:FMN binding"/>
    <property type="evidence" value="ECO:0007669"/>
    <property type="project" value="InterPro"/>
</dbReference>
<dbReference type="GO" id="GO:0016491">
    <property type="term" value="F:oxidoreductase activity"/>
    <property type="evidence" value="ECO:0007669"/>
    <property type="project" value="UniProtKB-KW"/>
</dbReference>
<proteinExistence type="predicted"/>
<evidence type="ECO:0000256" key="2">
    <source>
        <dbReference type="ARBA" id="ARBA00023002"/>
    </source>
</evidence>
<dbReference type="InterPro" id="IPR013785">
    <property type="entry name" value="Aldolase_TIM"/>
</dbReference>
<evidence type="ECO:0000259" key="3">
    <source>
        <dbReference type="Pfam" id="PF00724"/>
    </source>
</evidence>
<keyword evidence="5" id="KW-1185">Reference proteome</keyword>
<dbReference type="KEGG" id="meg:DKB62_00130"/>
<dbReference type="OrthoDB" id="9772736at2"/>
<dbReference type="Gene3D" id="3.20.20.70">
    <property type="entry name" value="Aldolase class I"/>
    <property type="match status" value="1"/>
</dbReference>
<evidence type="ECO:0000313" key="5">
    <source>
        <dbReference type="Proteomes" id="UP000254337"/>
    </source>
</evidence>
<reference evidence="4 5" key="1">
    <citation type="submission" date="2018-05" db="EMBL/GenBank/DDBJ databases">
        <title>Complete genome sequence of Megasphaera sp. AJH120T, isolated from the ceca of a chicken.</title>
        <authorList>
            <person name="Maki J."/>
            <person name="Looft T."/>
        </authorList>
    </citation>
    <scope>NUCLEOTIDE SEQUENCE [LARGE SCALE GENOMIC DNA]</scope>
    <source>
        <strain evidence="4 5">AJH120</strain>
    </source>
</reference>
<feature type="domain" description="NADH:flavin oxidoreductase/NADH oxidase N-terminal" evidence="3">
    <location>
        <begin position="14"/>
        <end position="331"/>
    </location>
</feature>
<protein>
    <submittedName>
        <fullName evidence="4">NADH-dependent flavin oxidoreductase</fullName>
    </submittedName>
</protein>
<dbReference type="EMBL" id="CP029462">
    <property type="protein sequence ID" value="AXL20097.1"/>
    <property type="molecule type" value="Genomic_DNA"/>
</dbReference>
<organism evidence="4 5">
    <name type="scientific">Megasphaera stantonii</name>
    <dbReference type="NCBI Taxonomy" id="2144175"/>
    <lineage>
        <taxon>Bacteria</taxon>
        <taxon>Bacillati</taxon>
        <taxon>Bacillota</taxon>
        <taxon>Negativicutes</taxon>
        <taxon>Veillonellales</taxon>
        <taxon>Veillonellaceae</taxon>
        <taxon>Megasphaera</taxon>
    </lineage>
</organism>
<dbReference type="Proteomes" id="UP000254337">
    <property type="component" value="Chromosome"/>
</dbReference>
<evidence type="ECO:0000313" key="4">
    <source>
        <dbReference type="EMBL" id="AXL20097.1"/>
    </source>
</evidence>
<keyword evidence="2" id="KW-0560">Oxidoreductase</keyword>
<gene>
    <name evidence="4" type="ORF">DKB62_00130</name>
</gene>
<accession>A0A346AW54</accession>
<dbReference type="PANTHER" id="PTHR43656:SF2">
    <property type="entry name" value="BINDING OXIDOREDUCTASE, PUTATIVE (AFU_ORTHOLOGUE AFUA_2G08260)-RELATED"/>
    <property type="match status" value="1"/>
</dbReference>
<dbReference type="SUPFAM" id="SSF51395">
    <property type="entry name" value="FMN-linked oxidoreductases"/>
    <property type="match status" value="1"/>
</dbReference>
<dbReference type="Pfam" id="PF00724">
    <property type="entry name" value="Oxidored_FMN"/>
    <property type="match status" value="1"/>
</dbReference>
<dbReference type="PANTHER" id="PTHR43656">
    <property type="entry name" value="BINDING OXIDOREDUCTASE, PUTATIVE (AFU_ORTHOLOGUE AFUA_2G08260)-RELATED"/>
    <property type="match status" value="1"/>
</dbReference>
<dbReference type="InterPro" id="IPR001155">
    <property type="entry name" value="OxRdtase_FMN_N"/>
</dbReference>
<dbReference type="AlphaFoldDB" id="A0A346AW54"/>